<reference evidence="2" key="1">
    <citation type="journal article" date="2017" name="Environ. Microbiol. Rep.">
        <title>Genetic Diversity of Marine Anaerobic Ammonium-Oxidizing Bacteria as Revealed by Genomic and Proteomic Analyses of 'Candidatus Scalindua japonica'.</title>
        <authorList>
            <person name="Oshiki M."/>
            <person name="Mizuto K."/>
            <person name="Kimura Z."/>
            <person name="Kindaichi T."/>
            <person name="Satoh H."/>
            <person name="Okabe S."/>
        </authorList>
    </citation>
    <scope>NUCLEOTIDE SEQUENCE [LARGE SCALE GENOMIC DNA]</scope>
    <source>
        <strain evidence="2">husup-a2</strain>
    </source>
</reference>
<accession>A0A286U2Z1</accession>
<evidence type="ECO:0000313" key="2">
    <source>
        <dbReference type="Proteomes" id="UP000218542"/>
    </source>
</evidence>
<gene>
    <name evidence="1" type="ORF">SCALIN_C34_0050</name>
</gene>
<protein>
    <submittedName>
        <fullName evidence="1">Myosin heavy chain</fullName>
    </submittedName>
</protein>
<evidence type="ECO:0000313" key="1">
    <source>
        <dbReference type="EMBL" id="GAX62499.1"/>
    </source>
</evidence>
<comment type="caution">
    <text evidence="1">The sequence shown here is derived from an EMBL/GenBank/DDBJ whole genome shotgun (WGS) entry which is preliminary data.</text>
</comment>
<proteinExistence type="predicted"/>
<dbReference type="AlphaFoldDB" id="A0A286U2Z1"/>
<keyword evidence="2" id="KW-1185">Reference proteome</keyword>
<dbReference type="Proteomes" id="UP000218542">
    <property type="component" value="Unassembled WGS sequence"/>
</dbReference>
<dbReference type="EMBL" id="BAOS01000034">
    <property type="protein sequence ID" value="GAX62499.1"/>
    <property type="molecule type" value="Genomic_DNA"/>
</dbReference>
<sequence length="46" mass="5075">MTNSRPVDSLAGLTLTDGYEVVKRINPQAQATGGFFFRTVSSRKKE</sequence>
<dbReference type="RefSeq" id="WP_162532399.1">
    <property type="nucleotide sequence ID" value="NZ_BAOS01000034.1"/>
</dbReference>
<name>A0A286U2Z1_9BACT</name>
<organism evidence="1 2">
    <name type="scientific">Candidatus Scalindua japonica</name>
    <dbReference type="NCBI Taxonomy" id="1284222"/>
    <lineage>
        <taxon>Bacteria</taxon>
        <taxon>Pseudomonadati</taxon>
        <taxon>Planctomycetota</taxon>
        <taxon>Candidatus Brocadiia</taxon>
        <taxon>Candidatus Brocadiales</taxon>
        <taxon>Candidatus Scalinduaceae</taxon>
        <taxon>Candidatus Scalindua</taxon>
    </lineage>
</organism>